<evidence type="ECO:0000256" key="1">
    <source>
        <dbReference type="ARBA" id="ARBA00022723"/>
    </source>
</evidence>
<keyword evidence="3" id="KW-0862">Zinc</keyword>
<sequence>MEEEGTVIVGLLVGLNVLDANLCLKGEDLDSQITKQDTKIELETYKQTRQGLDEMYNDVWKQLKEERKARLELEKELELQIGMKTEMEIAMKLLEKDTHEKQDTLVALRQQLEEVKAINLQMFHKVQIDDAPSRLASDDIRVKYETELATRQSVESDIHRLCRLLSLCTCVTQLQPETEIEVLKQELLFIKKNHKEKEYEALLNIKVKLEAEINASCHLLEERARQGAEERSRKLQQELGGRSSALQQQLAQLHEQCLRLQSLSPLCTRRLRVRDTVPTSSEPPLQEEKQRQIISQRADQRDSVMRAMKMSTQERVPTPGWRFTVVSIVPAELRCMAQGLKVCSPQFTESPASCPELRELQDEKAELQKICDEQEQALQEMGLHLSHASLALLPSLEPVCSPGPEAVCPPPAGMLRECALCGARSQAGSWLPPESGAGSVSSRARLGPGAGHAVTRDRSSQERKPEPLKERTASPIFLLLPVLFTLDKRQSQRHTPSEAEASEKQADSGLGKAGTPALSGLAVLLPSPPPVPFPAGPTPDSRDGKATLRCLHQLQTQHHCRNCGHIFCNTCSSNELALPSYPRPVRTFGSRYCSSCCSLLLGRLQRDQCDKSAGRVGLSQFPLRNRSRLGALDNGNSCRPRPTRGRHGLGPAVVAVASSLARPAASDSPEKNRCTSSAEQDQGKPRTFTTNPSPPSVPNIIVS</sequence>
<keyword evidence="1" id="KW-0479">Metal-binding</keyword>
<dbReference type="InterPro" id="IPR017455">
    <property type="entry name" value="Znf_FYVE-rel"/>
</dbReference>
<dbReference type="SMART" id="SM00064">
    <property type="entry name" value="FYVE"/>
    <property type="match status" value="1"/>
</dbReference>
<evidence type="ECO:0000313" key="8">
    <source>
        <dbReference type="EMBL" id="OWK12110.1"/>
    </source>
</evidence>
<gene>
    <name evidence="8" type="ORF">Celaphus_00002883</name>
</gene>
<dbReference type="AlphaFoldDB" id="A0A212D1I0"/>
<dbReference type="Pfam" id="PF01363">
    <property type="entry name" value="FYVE"/>
    <property type="match status" value="1"/>
</dbReference>
<evidence type="ECO:0000256" key="2">
    <source>
        <dbReference type="ARBA" id="ARBA00022771"/>
    </source>
</evidence>
<dbReference type="EMBL" id="MKHE01000009">
    <property type="protein sequence ID" value="OWK12110.1"/>
    <property type="molecule type" value="Genomic_DNA"/>
</dbReference>
<dbReference type="GO" id="GO:0008270">
    <property type="term" value="F:zinc ion binding"/>
    <property type="evidence" value="ECO:0007669"/>
    <property type="project" value="UniProtKB-KW"/>
</dbReference>
<dbReference type="PANTHER" id="PTHR45956">
    <property type="entry name" value="RUN AND FYVE DOMAIN-CONTAINING PROTEIN 2-LIKE PROTEIN"/>
    <property type="match status" value="1"/>
</dbReference>
<dbReference type="InterPro" id="IPR000306">
    <property type="entry name" value="Znf_FYVE"/>
</dbReference>
<keyword evidence="9" id="KW-1185">Reference proteome</keyword>
<protein>
    <recommendedName>
        <fullName evidence="7">FYVE-type domain-containing protein</fullName>
    </recommendedName>
</protein>
<feature type="region of interest" description="Disordered" evidence="6">
    <location>
        <begin position="630"/>
        <end position="649"/>
    </location>
</feature>
<dbReference type="Proteomes" id="UP000242450">
    <property type="component" value="Chromosome 9"/>
</dbReference>
<keyword evidence="4" id="KW-0175">Coiled coil</keyword>
<feature type="region of interest" description="Disordered" evidence="6">
    <location>
        <begin position="489"/>
        <end position="513"/>
    </location>
</feature>
<reference evidence="8 9" key="1">
    <citation type="journal article" date="2018" name="Mol. Genet. Genomics">
        <title>The red deer Cervus elaphus genome CerEla1.0: sequencing, annotating, genes, and chromosomes.</title>
        <authorList>
            <person name="Bana N.A."/>
            <person name="Nyiri A."/>
            <person name="Nagy J."/>
            <person name="Frank K."/>
            <person name="Nagy T."/>
            <person name="Steger V."/>
            <person name="Schiller M."/>
            <person name="Lakatos P."/>
            <person name="Sugar L."/>
            <person name="Horn P."/>
            <person name="Barta E."/>
            <person name="Orosz L."/>
        </authorList>
    </citation>
    <scope>NUCLEOTIDE SEQUENCE [LARGE SCALE GENOMIC DNA]</scope>
    <source>
        <strain evidence="8">Hungarian</strain>
    </source>
</reference>
<comment type="caution">
    <text evidence="8">The sequence shown here is derived from an EMBL/GenBank/DDBJ whole genome shotgun (WGS) entry which is preliminary data.</text>
</comment>
<dbReference type="OrthoDB" id="79871at2759"/>
<dbReference type="Gene3D" id="1.20.5.1160">
    <property type="entry name" value="Vasodilator-stimulated phosphoprotein"/>
    <property type="match status" value="1"/>
</dbReference>
<feature type="compositionally biased region" description="Basic and acidic residues" evidence="6">
    <location>
        <begin position="489"/>
        <end position="506"/>
    </location>
</feature>
<accession>A0A212D1I0</accession>
<dbReference type="InterPro" id="IPR013083">
    <property type="entry name" value="Znf_RING/FYVE/PHD"/>
</dbReference>
<feature type="region of interest" description="Disordered" evidence="6">
    <location>
        <begin position="660"/>
        <end position="703"/>
    </location>
</feature>
<organism evidence="8 9">
    <name type="scientific">Cervus elaphus hippelaphus</name>
    <name type="common">European red deer</name>
    <dbReference type="NCBI Taxonomy" id="46360"/>
    <lineage>
        <taxon>Eukaryota</taxon>
        <taxon>Metazoa</taxon>
        <taxon>Chordata</taxon>
        <taxon>Craniata</taxon>
        <taxon>Vertebrata</taxon>
        <taxon>Euteleostomi</taxon>
        <taxon>Mammalia</taxon>
        <taxon>Eutheria</taxon>
        <taxon>Laurasiatheria</taxon>
        <taxon>Artiodactyla</taxon>
        <taxon>Ruminantia</taxon>
        <taxon>Pecora</taxon>
        <taxon>Cervidae</taxon>
        <taxon>Cervinae</taxon>
        <taxon>Cervus</taxon>
    </lineage>
</organism>
<dbReference type="GO" id="GO:0015031">
    <property type="term" value="P:protein transport"/>
    <property type="evidence" value="ECO:0007669"/>
    <property type="project" value="TreeGrafter"/>
</dbReference>
<evidence type="ECO:0000256" key="4">
    <source>
        <dbReference type="ARBA" id="ARBA00023054"/>
    </source>
</evidence>
<evidence type="ECO:0000256" key="6">
    <source>
        <dbReference type="SAM" id="MobiDB-lite"/>
    </source>
</evidence>
<feature type="region of interest" description="Disordered" evidence="6">
    <location>
        <begin position="432"/>
        <end position="471"/>
    </location>
</feature>
<feature type="compositionally biased region" description="Basic and acidic residues" evidence="6">
    <location>
        <begin position="454"/>
        <end position="471"/>
    </location>
</feature>
<dbReference type="PANTHER" id="PTHR45956:SF4">
    <property type="entry name" value="RUN AND FYVE DOMAIN-CONTAINING PROTEIN 1"/>
    <property type="match status" value="1"/>
</dbReference>
<evidence type="ECO:0000256" key="3">
    <source>
        <dbReference type="ARBA" id="ARBA00022833"/>
    </source>
</evidence>
<feature type="domain" description="FYVE-type" evidence="7">
    <location>
        <begin position="557"/>
        <end position="596"/>
    </location>
</feature>
<dbReference type="GO" id="GO:0005737">
    <property type="term" value="C:cytoplasm"/>
    <property type="evidence" value="ECO:0007669"/>
    <property type="project" value="TreeGrafter"/>
</dbReference>
<dbReference type="GO" id="GO:0030100">
    <property type="term" value="P:regulation of endocytosis"/>
    <property type="evidence" value="ECO:0007669"/>
    <property type="project" value="TreeGrafter"/>
</dbReference>
<dbReference type="PROSITE" id="PS50178">
    <property type="entry name" value="ZF_FYVE"/>
    <property type="match status" value="1"/>
</dbReference>
<feature type="region of interest" description="Disordered" evidence="6">
    <location>
        <begin position="275"/>
        <end position="300"/>
    </location>
</feature>
<proteinExistence type="predicted"/>
<dbReference type="SUPFAM" id="SSF57903">
    <property type="entry name" value="FYVE/PHD zinc finger"/>
    <property type="match status" value="1"/>
</dbReference>
<dbReference type="InterPro" id="IPR047335">
    <property type="entry name" value="RUFY1-3"/>
</dbReference>
<dbReference type="InterPro" id="IPR011011">
    <property type="entry name" value="Znf_FYVE_PHD"/>
</dbReference>
<evidence type="ECO:0000259" key="7">
    <source>
        <dbReference type="PROSITE" id="PS50178"/>
    </source>
</evidence>
<evidence type="ECO:0000256" key="5">
    <source>
        <dbReference type="PROSITE-ProRule" id="PRU00091"/>
    </source>
</evidence>
<name>A0A212D1I0_CEREH</name>
<evidence type="ECO:0000313" key="9">
    <source>
        <dbReference type="Proteomes" id="UP000242450"/>
    </source>
</evidence>
<dbReference type="Gene3D" id="3.30.40.10">
    <property type="entry name" value="Zinc/RING finger domain, C3HC4 (zinc finger)"/>
    <property type="match status" value="1"/>
</dbReference>
<keyword evidence="2 5" id="KW-0863">Zinc-finger</keyword>